<proteinExistence type="predicted"/>
<dbReference type="InterPro" id="IPR038625">
    <property type="entry name" value="R_equi_Vir_sf"/>
</dbReference>
<protein>
    <submittedName>
        <fullName evidence="1">VapA/VapB family virulence-associated protein</fullName>
    </submittedName>
</protein>
<organism evidence="1">
    <name type="scientific">Xenorhabdus szentirmaii</name>
    <dbReference type="NCBI Taxonomy" id="290112"/>
    <lineage>
        <taxon>Bacteria</taxon>
        <taxon>Pseudomonadati</taxon>
        <taxon>Pseudomonadota</taxon>
        <taxon>Gammaproteobacteria</taxon>
        <taxon>Enterobacterales</taxon>
        <taxon>Morganellaceae</taxon>
        <taxon>Xenorhabdus</taxon>
    </lineage>
</organism>
<dbReference type="Pfam" id="PF05526">
    <property type="entry name" value="R_equi_Vir"/>
    <property type="match status" value="1"/>
</dbReference>
<dbReference type="Gene3D" id="2.40.128.480">
    <property type="entry name" value="Rhodococcus equi virulence-associated protein"/>
    <property type="match status" value="1"/>
</dbReference>
<gene>
    <name evidence="1" type="ORF">ID854_04520</name>
</gene>
<name>A0AAW3YS52_9GAMM</name>
<dbReference type="EMBL" id="JACXBF010000117">
    <property type="protein sequence ID" value="MBD2799739.1"/>
    <property type="molecule type" value="Genomic_DNA"/>
</dbReference>
<dbReference type="InterPro" id="IPR008810">
    <property type="entry name" value="R_equi_Vir"/>
</dbReference>
<accession>A0AAW3YS52</accession>
<dbReference type="AlphaFoldDB" id="A0AAW3YS52"/>
<sequence length="147" mass="16190">MNKEEKVNLKILEDFKKDVEGKWPPELIDKTVKEVTSLKTQNYGAVADIRSVVFHQSIDVKITDLDRVFNGSTEWGISTPGIGGSAGIVFANDLDKLFSETKNFWFAGNTTYLGIYFYSDDGSLLGHFQGAALSFVIGTGNGTGQWN</sequence>
<comment type="caution">
    <text evidence="1">The sequence shown here is derived from an EMBL/GenBank/DDBJ whole genome shotgun (WGS) entry which is preliminary data.</text>
</comment>
<dbReference type="GeneID" id="97124229"/>
<dbReference type="Proteomes" id="UP001193920">
    <property type="component" value="Unassembled WGS sequence"/>
</dbReference>
<reference evidence="1" key="2">
    <citation type="journal article" date="2024" name="Toxins">
        <title>Genome Sequence Analysis of Native Xenorhabdus Strains Isolated from Entomopathogenic Nematodes in Argentina.</title>
        <authorList>
            <person name="Palma L."/>
            <person name="Frizzo L."/>
            <person name="Kaiser S."/>
            <person name="Berry C."/>
            <person name="Caballero P."/>
            <person name="Bode H.B."/>
            <person name="Del Valle E.E."/>
        </authorList>
    </citation>
    <scope>NUCLEOTIDE SEQUENCE</scope>
    <source>
        <strain evidence="1">M</strain>
    </source>
</reference>
<dbReference type="RefSeq" id="WP_167331028.1">
    <property type="nucleotide sequence ID" value="NZ_CAWNPE010000001.1"/>
</dbReference>
<reference evidence="1" key="1">
    <citation type="submission" date="2020-09" db="EMBL/GenBank/DDBJ databases">
        <authorList>
            <person name="Palma L."/>
            <person name="Caballero P."/>
            <person name="Berry C."/>
            <person name="Del Valle E."/>
        </authorList>
    </citation>
    <scope>NUCLEOTIDE SEQUENCE</scope>
    <source>
        <strain evidence="1">M</strain>
    </source>
</reference>
<evidence type="ECO:0000313" key="1">
    <source>
        <dbReference type="EMBL" id="MBD2799739.1"/>
    </source>
</evidence>